<name>M4B9H2_HYAAE</name>
<protein>
    <submittedName>
        <fullName evidence="1">Uncharacterized protein</fullName>
    </submittedName>
</protein>
<accession>M4B9H2</accession>
<evidence type="ECO:0000313" key="2">
    <source>
        <dbReference type="Proteomes" id="UP000011713"/>
    </source>
</evidence>
<reference evidence="1" key="2">
    <citation type="submission" date="2015-06" db="UniProtKB">
        <authorList>
            <consortium name="EnsemblProtists"/>
        </authorList>
    </citation>
    <scope>IDENTIFICATION</scope>
    <source>
        <strain evidence="1">Emoy2</strain>
    </source>
</reference>
<dbReference type="AlphaFoldDB" id="M4B9H2"/>
<dbReference type="VEuPathDB" id="FungiDB:HpaG802931"/>
<evidence type="ECO:0000313" key="1">
    <source>
        <dbReference type="EnsemblProtists" id="HpaP802931"/>
    </source>
</evidence>
<reference evidence="2" key="1">
    <citation type="journal article" date="2010" name="Science">
        <title>Signatures of adaptation to obligate biotrophy in the Hyaloperonospora arabidopsidis genome.</title>
        <authorList>
            <person name="Baxter L."/>
            <person name="Tripathy S."/>
            <person name="Ishaque N."/>
            <person name="Boot N."/>
            <person name="Cabral A."/>
            <person name="Kemen E."/>
            <person name="Thines M."/>
            <person name="Ah-Fong A."/>
            <person name="Anderson R."/>
            <person name="Badejoko W."/>
            <person name="Bittner-Eddy P."/>
            <person name="Boore J.L."/>
            <person name="Chibucos M.C."/>
            <person name="Coates M."/>
            <person name="Dehal P."/>
            <person name="Delehaunty K."/>
            <person name="Dong S."/>
            <person name="Downton P."/>
            <person name="Dumas B."/>
            <person name="Fabro G."/>
            <person name="Fronick C."/>
            <person name="Fuerstenberg S.I."/>
            <person name="Fulton L."/>
            <person name="Gaulin E."/>
            <person name="Govers F."/>
            <person name="Hughes L."/>
            <person name="Humphray S."/>
            <person name="Jiang R.H."/>
            <person name="Judelson H."/>
            <person name="Kamoun S."/>
            <person name="Kyung K."/>
            <person name="Meijer H."/>
            <person name="Minx P."/>
            <person name="Morris P."/>
            <person name="Nelson J."/>
            <person name="Phuntumart V."/>
            <person name="Qutob D."/>
            <person name="Rehmany A."/>
            <person name="Rougon-Cardoso A."/>
            <person name="Ryden P."/>
            <person name="Torto-Alalibo T."/>
            <person name="Studholme D."/>
            <person name="Wang Y."/>
            <person name="Win J."/>
            <person name="Wood J."/>
            <person name="Clifton S.W."/>
            <person name="Rogers J."/>
            <person name="Van den Ackerveken G."/>
            <person name="Jones J.D."/>
            <person name="McDowell J.M."/>
            <person name="Beynon J."/>
            <person name="Tyler B.M."/>
        </authorList>
    </citation>
    <scope>NUCLEOTIDE SEQUENCE [LARGE SCALE GENOMIC DNA]</scope>
    <source>
        <strain evidence="2">Emoy2</strain>
    </source>
</reference>
<dbReference type="EMBL" id="JH598031">
    <property type="status" value="NOT_ANNOTATED_CDS"/>
    <property type="molecule type" value="Genomic_DNA"/>
</dbReference>
<dbReference type="InParanoid" id="M4B9H2"/>
<organism evidence="1 2">
    <name type="scientific">Hyaloperonospora arabidopsidis (strain Emoy2)</name>
    <name type="common">Downy mildew agent</name>
    <name type="synonym">Peronospora arabidopsidis</name>
    <dbReference type="NCBI Taxonomy" id="559515"/>
    <lineage>
        <taxon>Eukaryota</taxon>
        <taxon>Sar</taxon>
        <taxon>Stramenopiles</taxon>
        <taxon>Oomycota</taxon>
        <taxon>Peronosporomycetes</taxon>
        <taxon>Peronosporales</taxon>
        <taxon>Peronosporaceae</taxon>
        <taxon>Hyaloperonospora</taxon>
    </lineage>
</organism>
<sequence length="82" mass="9437">MNNDPRSSENGLHYGSGPCNPIHFHDKCDYPVIFTKNELQCVSNRVHQFVSRSIKYFVGTSAVATWLPDRIRKLNCSSTYWT</sequence>
<dbReference type="HOGENOM" id="CLU_2563290_0_0_1"/>
<dbReference type="Proteomes" id="UP000011713">
    <property type="component" value="Unassembled WGS sequence"/>
</dbReference>
<keyword evidence="2" id="KW-1185">Reference proteome</keyword>
<proteinExistence type="predicted"/>
<dbReference type="EnsemblProtists" id="HpaT802931">
    <property type="protein sequence ID" value="HpaP802931"/>
    <property type="gene ID" value="HpaG802931"/>
</dbReference>